<feature type="coiled-coil region" evidence="18">
    <location>
        <begin position="226"/>
        <end position="260"/>
    </location>
</feature>
<dbReference type="Gene3D" id="1.10.287.130">
    <property type="match status" value="1"/>
</dbReference>
<dbReference type="Proteomes" id="UP001333710">
    <property type="component" value="Chromosome"/>
</dbReference>
<dbReference type="EMBL" id="AP027272">
    <property type="protein sequence ID" value="BDX07118.1"/>
    <property type="molecule type" value="Genomic_DNA"/>
</dbReference>
<evidence type="ECO:0000256" key="4">
    <source>
        <dbReference type="ARBA" id="ARBA00022475"/>
    </source>
</evidence>
<dbReference type="FunFam" id="3.30.565.10:FF:000010">
    <property type="entry name" value="Sensor histidine kinase RcsC"/>
    <property type="match status" value="1"/>
</dbReference>
<feature type="transmembrane region" description="Helical" evidence="19">
    <location>
        <begin position="146"/>
        <end position="168"/>
    </location>
</feature>
<evidence type="ECO:0000256" key="11">
    <source>
        <dbReference type="ARBA" id="ARBA00022989"/>
    </source>
</evidence>
<keyword evidence="7 19" id="KW-0812">Transmembrane</keyword>
<dbReference type="GO" id="GO:0000155">
    <property type="term" value="F:phosphorelay sensor kinase activity"/>
    <property type="evidence" value="ECO:0007669"/>
    <property type="project" value="InterPro"/>
</dbReference>
<dbReference type="Gene3D" id="6.10.340.10">
    <property type="match status" value="1"/>
</dbReference>
<keyword evidence="13 19" id="KW-0472">Membrane</keyword>
<keyword evidence="10" id="KW-0067">ATP-binding</keyword>
<evidence type="ECO:0000256" key="6">
    <source>
        <dbReference type="ARBA" id="ARBA00022679"/>
    </source>
</evidence>
<dbReference type="InterPro" id="IPR003661">
    <property type="entry name" value="HisK_dim/P_dom"/>
</dbReference>
<dbReference type="PANTHER" id="PTHR45339">
    <property type="entry name" value="HYBRID SIGNAL TRANSDUCTION HISTIDINE KINASE J"/>
    <property type="match status" value="1"/>
</dbReference>
<dbReference type="InterPro" id="IPR005467">
    <property type="entry name" value="His_kinase_dom"/>
</dbReference>
<evidence type="ECO:0000256" key="12">
    <source>
        <dbReference type="ARBA" id="ARBA00023012"/>
    </source>
</evidence>
<dbReference type="FunFam" id="1.10.287.130:FF:000002">
    <property type="entry name" value="Two-component osmosensing histidine kinase"/>
    <property type="match status" value="1"/>
</dbReference>
<proteinExistence type="predicted"/>
<feature type="domain" description="HPt" evidence="23">
    <location>
        <begin position="647"/>
        <end position="740"/>
    </location>
</feature>
<accession>A0AA48HHP2</accession>
<dbReference type="EC" id="2.7.13.3" evidence="3"/>
<evidence type="ECO:0000256" key="14">
    <source>
        <dbReference type="ARBA" id="ARBA00064003"/>
    </source>
</evidence>
<dbReference type="InterPro" id="IPR036641">
    <property type="entry name" value="HPT_dom_sf"/>
</dbReference>
<evidence type="ECO:0000256" key="17">
    <source>
        <dbReference type="PROSITE-ProRule" id="PRU00169"/>
    </source>
</evidence>
<evidence type="ECO:0000256" key="2">
    <source>
        <dbReference type="ARBA" id="ARBA00004651"/>
    </source>
</evidence>
<dbReference type="Pfam" id="PF00512">
    <property type="entry name" value="HisKA"/>
    <property type="match status" value="1"/>
</dbReference>
<sequence length="831" mass="91457">MKLKQLDHFIFYIMAGCALLLSVLFSILVYFWSQNQALKESYRLTENLMNTVSTSASAAAYAGDEIVGQDALNGLLSNDVVYSVKLEAFKDDVNPGFVISGTNAIGGSELQATSLSLLSPFDEQKIGQLLVSPNGKWVQKEAAESAWTMIIGLVIVVFSACFLSAQLIKYYISQPIVRTVAQIADIKPGSETRLTLPEQLQNNEIGDLVTSFNGLLDRVNKAIRVERHLRQDMQAVQIRLEQAKEEAEQATQAKSNFLATMSHEIRTPMNSIIGFLELAIEDNSLGKETRKHLQIAFNSANFLLQLISDILDVSKIESGKLELELRPFDLNELLHEIRDLMEIKAREKHLTLKLKTPETLAAAYLGDPYRLRQVLLNLIGNAIKFTHQGSVKLEVKEQGHQDFYFAISDTGIGIAEDKISQILEPFTQVDASITRQFGGTGLGTTISSELVHLMDGELKIESRLNHGSTFYFTIHLPSTQLASHNSNTEKVSGQLTPMHILLVDDVQENITLAKIRLEKAGHLIDIAHDGKQAVSACQEKNYDLVLMDIQMPEMNGYEATQAIRQLNTYYQSSPVIAMTANAMAKEVEAAQAAGMNDVVTKPIDFRKLFAVLAKYGNVATSAIPESSSSKKNLALIDFPEALAQWQDEVELYQALHQFADSNRSVSQDFTAMISAQSYAAAAAVVHRIRGAAANMSLNKLAASGEQLEAKLNAAQTSGLNQFVSEFLKTLKLTVSAIDGLPASPVQLASAQPSSAVDLEHSRPLLHELADACRQHDPDKAELALESLQAIIPDSTLTKLQKSLLQFDFETMQSIAQELLQTLEKEHNSNDG</sequence>
<dbReference type="SUPFAM" id="SSF47226">
    <property type="entry name" value="Histidine-containing phosphotransfer domain, HPT domain"/>
    <property type="match status" value="1"/>
</dbReference>
<dbReference type="InterPro" id="IPR011006">
    <property type="entry name" value="CheY-like_superfamily"/>
</dbReference>
<feature type="domain" description="HAMP" evidence="22">
    <location>
        <begin position="170"/>
        <end position="224"/>
    </location>
</feature>
<evidence type="ECO:0000256" key="8">
    <source>
        <dbReference type="ARBA" id="ARBA00022741"/>
    </source>
</evidence>
<dbReference type="Gene3D" id="1.20.120.160">
    <property type="entry name" value="HPT domain"/>
    <property type="match status" value="1"/>
</dbReference>
<dbReference type="InterPro" id="IPR008207">
    <property type="entry name" value="Sig_transdc_His_kin_Hpt_dom"/>
</dbReference>
<comment type="subunit">
    <text evidence="14">At low DSF concentrations, interacts with RpfF.</text>
</comment>
<reference evidence="24" key="1">
    <citation type="submission" date="2023-01" db="EMBL/GenBank/DDBJ databases">
        <title>Complete genome sequence of Planctobacterium marinum strain Dej080120_11.</title>
        <authorList>
            <person name="Ueki S."/>
            <person name="Maruyama F."/>
        </authorList>
    </citation>
    <scope>NUCLEOTIDE SEQUENCE</scope>
    <source>
        <strain evidence="24">Dej080120_11</strain>
    </source>
</reference>
<evidence type="ECO:0000256" key="13">
    <source>
        <dbReference type="ARBA" id="ARBA00023136"/>
    </source>
</evidence>
<dbReference type="PROSITE" id="PS50110">
    <property type="entry name" value="RESPONSE_REGULATORY"/>
    <property type="match status" value="1"/>
</dbReference>
<evidence type="ECO:0000256" key="10">
    <source>
        <dbReference type="ARBA" id="ARBA00022840"/>
    </source>
</evidence>
<dbReference type="InterPro" id="IPR036097">
    <property type="entry name" value="HisK_dim/P_sf"/>
</dbReference>
<dbReference type="SUPFAM" id="SSF55874">
    <property type="entry name" value="ATPase domain of HSP90 chaperone/DNA topoisomerase II/histidine kinase"/>
    <property type="match status" value="1"/>
</dbReference>
<dbReference type="PROSITE" id="PS50109">
    <property type="entry name" value="HIS_KIN"/>
    <property type="match status" value="1"/>
</dbReference>
<dbReference type="InterPro" id="IPR004358">
    <property type="entry name" value="Sig_transdc_His_kin-like_C"/>
</dbReference>
<dbReference type="InterPro" id="IPR036890">
    <property type="entry name" value="HATPase_C_sf"/>
</dbReference>
<evidence type="ECO:0000256" key="19">
    <source>
        <dbReference type="SAM" id="Phobius"/>
    </source>
</evidence>
<evidence type="ECO:0000256" key="15">
    <source>
        <dbReference type="ARBA" id="ARBA00068150"/>
    </source>
</evidence>
<dbReference type="SUPFAM" id="SSF47384">
    <property type="entry name" value="Homodimeric domain of signal transducing histidine kinase"/>
    <property type="match status" value="1"/>
</dbReference>
<dbReference type="KEGG" id="pmaw:MACH26_26390"/>
<dbReference type="PRINTS" id="PR00344">
    <property type="entry name" value="BCTRLSENSOR"/>
</dbReference>
<keyword evidence="11 19" id="KW-1133">Transmembrane helix</keyword>
<evidence type="ECO:0000256" key="5">
    <source>
        <dbReference type="ARBA" id="ARBA00022553"/>
    </source>
</evidence>
<keyword evidence="4" id="KW-1003">Cell membrane</keyword>
<organism evidence="24 25">
    <name type="scientific">Planctobacterium marinum</name>
    <dbReference type="NCBI Taxonomy" id="1631968"/>
    <lineage>
        <taxon>Bacteria</taxon>
        <taxon>Pseudomonadati</taxon>
        <taxon>Pseudomonadota</taxon>
        <taxon>Gammaproteobacteria</taxon>
        <taxon>Alteromonadales</taxon>
        <taxon>Alteromonadaceae</taxon>
        <taxon>Planctobacterium</taxon>
    </lineage>
</organism>
<dbReference type="InterPro" id="IPR001789">
    <property type="entry name" value="Sig_transdc_resp-reg_receiver"/>
</dbReference>
<evidence type="ECO:0000256" key="9">
    <source>
        <dbReference type="ARBA" id="ARBA00022777"/>
    </source>
</evidence>
<feature type="modified residue" description="Phosphohistidine" evidence="16">
    <location>
        <position position="686"/>
    </location>
</feature>
<comment type="catalytic activity">
    <reaction evidence="1">
        <text>ATP + protein L-histidine = ADP + protein N-phospho-L-histidine.</text>
        <dbReference type="EC" id="2.7.13.3"/>
    </reaction>
</comment>
<dbReference type="CDD" id="cd16922">
    <property type="entry name" value="HATPase_EvgS-ArcB-TorS-like"/>
    <property type="match status" value="1"/>
</dbReference>
<keyword evidence="8" id="KW-0547">Nucleotide-binding</keyword>
<evidence type="ECO:0000256" key="1">
    <source>
        <dbReference type="ARBA" id="ARBA00000085"/>
    </source>
</evidence>
<evidence type="ECO:0000256" key="18">
    <source>
        <dbReference type="SAM" id="Coils"/>
    </source>
</evidence>
<keyword evidence="18" id="KW-0175">Coiled coil</keyword>
<gene>
    <name evidence="24" type="ORF">MACH26_26390</name>
</gene>
<evidence type="ECO:0000259" key="22">
    <source>
        <dbReference type="PROSITE" id="PS50885"/>
    </source>
</evidence>
<keyword evidence="9" id="KW-0418">Kinase</keyword>
<dbReference type="SMART" id="SM00448">
    <property type="entry name" value="REC"/>
    <property type="match status" value="1"/>
</dbReference>
<dbReference type="Pfam" id="PF02518">
    <property type="entry name" value="HATPase_c"/>
    <property type="match status" value="1"/>
</dbReference>
<dbReference type="InterPro" id="IPR003660">
    <property type="entry name" value="HAMP_dom"/>
</dbReference>
<comment type="subcellular location">
    <subcellularLocation>
        <location evidence="2">Cell membrane</location>
        <topology evidence="2">Multi-pass membrane protein</topology>
    </subcellularLocation>
</comment>
<dbReference type="PROSITE" id="PS50894">
    <property type="entry name" value="HPT"/>
    <property type="match status" value="1"/>
</dbReference>
<feature type="domain" description="Histidine kinase" evidence="20">
    <location>
        <begin position="260"/>
        <end position="478"/>
    </location>
</feature>
<dbReference type="SMART" id="SM00388">
    <property type="entry name" value="HisKA"/>
    <property type="match status" value="1"/>
</dbReference>
<feature type="domain" description="Response regulatory" evidence="21">
    <location>
        <begin position="499"/>
        <end position="616"/>
    </location>
</feature>
<dbReference type="PANTHER" id="PTHR45339:SF1">
    <property type="entry name" value="HYBRID SIGNAL TRANSDUCTION HISTIDINE KINASE J"/>
    <property type="match status" value="1"/>
</dbReference>
<evidence type="ECO:0000256" key="3">
    <source>
        <dbReference type="ARBA" id="ARBA00012438"/>
    </source>
</evidence>
<dbReference type="GO" id="GO:0005524">
    <property type="term" value="F:ATP binding"/>
    <property type="evidence" value="ECO:0007669"/>
    <property type="project" value="UniProtKB-KW"/>
</dbReference>
<dbReference type="CDD" id="cd17546">
    <property type="entry name" value="REC_hyHK_CKI1_RcsC-like"/>
    <property type="match status" value="1"/>
</dbReference>
<dbReference type="Gene3D" id="3.30.565.10">
    <property type="entry name" value="Histidine kinase-like ATPase, C-terminal domain"/>
    <property type="match status" value="1"/>
</dbReference>
<feature type="transmembrane region" description="Helical" evidence="19">
    <location>
        <begin position="9"/>
        <end position="32"/>
    </location>
</feature>
<dbReference type="SUPFAM" id="SSF52172">
    <property type="entry name" value="CheY-like"/>
    <property type="match status" value="1"/>
</dbReference>
<dbReference type="GO" id="GO:0005886">
    <property type="term" value="C:plasma membrane"/>
    <property type="evidence" value="ECO:0007669"/>
    <property type="project" value="UniProtKB-SubCell"/>
</dbReference>
<keyword evidence="12" id="KW-0902">Two-component regulatory system</keyword>
<evidence type="ECO:0000313" key="25">
    <source>
        <dbReference type="Proteomes" id="UP001333710"/>
    </source>
</evidence>
<evidence type="ECO:0000259" key="23">
    <source>
        <dbReference type="PROSITE" id="PS50894"/>
    </source>
</evidence>
<keyword evidence="6" id="KW-0808">Transferase</keyword>
<dbReference type="InterPro" id="IPR003594">
    <property type="entry name" value="HATPase_dom"/>
</dbReference>
<keyword evidence="5 17" id="KW-0597">Phosphoprotein</keyword>
<dbReference type="Gene3D" id="3.40.50.2300">
    <property type="match status" value="1"/>
</dbReference>
<evidence type="ECO:0000259" key="21">
    <source>
        <dbReference type="PROSITE" id="PS50110"/>
    </source>
</evidence>
<feature type="modified residue" description="4-aspartylphosphate" evidence="17">
    <location>
        <position position="548"/>
    </location>
</feature>
<dbReference type="CDD" id="cd00082">
    <property type="entry name" value="HisKA"/>
    <property type="match status" value="1"/>
</dbReference>
<evidence type="ECO:0000313" key="24">
    <source>
        <dbReference type="EMBL" id="BDX07118.1"/>
    </source>
</evidence>
<name>A0AA48HHP2_9ALTE</name>
<evidence type="ECO:0000256" key="16">
    <source>
        <dbReference type="PROSITE-ProRule" id="PRU00110"/>
    </source>
</evidence>
<protein>
    <recommendedName>
        <fullName evidence="15">Sensory/regulatory protein RpfC</fullName>
        <ecNumber evidence="3">2.7.13.3</ecNumber>
    </recommendedName>
</protein>
<keyword evidence="25" id="KW-1185">Reference proteome</keyword>
<dbReference type="AlphaFoldDB" id="A0AA48HHP2"/>
<dbReference type="SMART" id="SM00387">
    <property type="entry name" value="HATPase_c"/>
    <property type="match status" value="1"/>
</dbReference>
<dbReference type="Pfam" id="PF00072">
    <property type="entry name" value="Response_reg"/>
    <property type="match status" value="1"/>
</dbReference>
<evidence type="ECO:0000256" key="7">
    <source>
        <dbReference type="ARBA" id="ARBA00022692"/>
    </source>
</evidence>
<evidence type="ECO:0000259" key="20">
    <source>
        <dbReference type="PROSITE" id="PS50109"/>
    </source>
</evidence>
<dbReference type="RefSeq" id="WP_338293107.1">
    <property type="nucleotide sequence ID" value="NZ_AP027272.1"/>
</dbReference>
<dbReference type="PROSITE" id="PS50885">
    <property type="entry name" value="HAMP"/>
    <property type="match status" value="1"/>
</dbReference>